<keyword evidence="5" id="KW-0274">FAD</keyword>
<evidence type="ECO:0000256" key="1">
    <source>
        <dbReference type="ARBA" id="ARBA00001974"/>
    </source>
</evidence>
<dbReference type="Gene3D" id="3.50.50.60">
    <property type="entry name" value="FAD/NAD(P)-binding domain"/>
    <property type="match status" value="1"/>
</dbReference>
<keyword evidence="4" id="KW-0285">Flavoprotein</keyword>
<evidence type="ECO:0000313" key="9">
    <source>
        <dbReference type="Proteomes" id="UP001241747"/>
    </source>
</evidence>
<evidence type="ECO:0000256" key="5">
    <source>
        <dbReference type="ARBA" id="ARBA00022827"/>
    </source>
</evidence>
<proteinExistence type="inferred from homology"/>
<protein>
    <submittedName>
        <fullName evidence="8">Lysine/ornithine N-monooxygenase</fullName>
    </submittedName>
</protein>
<evidence type="ECO:0000256" key="7">
    <source>
        <dbReference type="ARBA" id="ARBA00023002"/>
    </source>
</evidence>
<keyword evidence="7" id="KW-0560">Oxidoreductase</keyword>
<dbReference type="InterPro" id="IPR025700">
    <property type="entry name" value="Lys/Orn_oxygenase"/>
</dbReference>
<dbReference type="Proteomes" id="UP001241747">
    <property type="component" value="Unassembled WGS sequence"/>
</dbReference>
<comment type="caution">
    <text evidence="8">The sequence shown here is derived from an EMBL/GenBank/DDBJ whole genome shotgun (WGS) entry which is preliminary data.</text>
</comment>
<keyword evidence="9" id="KW-1185">Reference proteome</keyword>
<organism evidence="8 9">
    <name type="scientific">Xanthobacter agilis</name>
    <dbReference type="NCBI Taxonomy" id="47492"/>
    <lineage>
        <taxon>Bacteria</taxon>
        <taxon>Pseudomonadati</taxon>
        <taxon>Pseudomonadota</taxon>
        <taxon>Alphaproteobacteria</taxon>
        <taxon>Hyphomicrobiales</taxon>
        <taxon>Xanthobacteraceae</taxon>
        <taxon>Xanthobacter</taxon>
    </lineage>
</organism>
<evidence type="ECO:0000313" key="8">
    <source>
        <dbReference type="EMBL" id="MDQ0505099.1"/>
    </source>
</evidence>
<dbReference type="EMBL" id="JAUSVY010000003">
    <property type="protein sequence ID" value="MDQ0505099.1"/>
    <property type="molecule type" value="Genomic_DNA"/>
</dbReference>
<gene>
    <name evidence="8" type="ORF">QOZ94_001881</name>
</gene>
<evidence type="ECO:0000256" key="6">
    <source>
        <dbReference type="ARBA" id="ARBA00022857"/>
    </source>
</evidence>
<comment type="pathway">
    <text evidence="2">Siderophore biosynthesis.</text>
</comment>
<name>A0ABU0LD81_XANAG</name>
<comment type="cofactor">
    <cofactor evidence="1">
        <name>FAD</name>
        <dbReference type="ChEBI" id="CHEBI:57692"/>
    </cofactor>
</comment>
<evidence type="ECO:0000256" key="2">
    <source>
        <dbReference type="ARBA" id="ARBA00004924"/>
    </source>
</evidence>
<accession>A0ABU0LD81</accession>
<evidence type="ECO:0000256" key="3">
    <source>
        <dbReference type="ARBA" id="ARBA00007588"/>
    </source>
</evidence>
<comment type="similarity">
    <text evidence="3">Belongs to the lysine N(6)-hydroxylase/L-ornithine N(5)-oxygenase family.</text>
</comment>
<dbReference type="InterPro" id="IPR036188">
    <property type="entry name" value="FAD/NAD-bd_sf"/>
</dbReference>
<reference evidence="8 9" key="1">
    <citation type="submission" date="2023-07" db="EMBL/GenBank/DDBJ databases">
        <title>Genomic Encyclopedia of Type Strains, Phase IV (KMG-IV): sequencing the most valuable type-strain genomes for metagenomic binning, comparative biology and taxonomic classification.</title>
        <authorList>
            <person name="Goeker M."/>
        </authorList>
    </citation>
    <scope>NUCLEOTIDE SEQUENCE [LARGE SCALE GENOMIC DNA]</scope>
    <source>
        <strain evidence="8 9">DSM 3770</strain>
    </source>
</reference>
<evidence type="ECO:0000256" key="4">
    <source>
        <dbReference type="ARBA" id="ARBA00022630"/>
    </source>
</evidence>
<dbReference type="PANTHER" id="PTHR42802:SF1">
    <property type="entry name" value="L-ORNITHINE N(5)-MONOOXYGENASE"/>
    <property type="match status" value="1"/>
</dbReference>
<dbReference type="PANTHER" id="PTHR42802">
    <property type="entry name" value="MONOOXYGENASE"/>
    <property type="match status" value="1"/>
</dbReference>
<keyword evidence="6" id="KW-0521">NADP</keyword>
<sequence>MDADLIERIYALLYQQQVTGDHRHQVRRLTQVTHAQAVGGAADGAIRLDLSMGPDGVAGAEIYDAVVLATGYSRDGGRALLSGLEPYVAIGAVGRDYRLATVPEFRPAVFVQGTNEGTHGLSDTLLSVLATRGQEIADALIAACAAAEVAAETQMLRQLARM</sequence>
<dbReference type="Pfam" id="PF13434">
    <property type="entry name" value="Lys_Orn_oxgnase"/>
    <property type="match status" value="1"/>
</dbReference>